<gene>
    <name evidence="10" type="ORF">ACFPT7_16870</name>
</gene>
<keyword evidence="5 8" id="KW-1133">Transmembrane helix</keyword>
<feature type="transmembrane region" description="Helical" evidence="8">
    <location>
        <begin position="33"/>
        <end position="53"/>
    </location>
</feature>
<dbReference type="Gene3D" id="3.30.70.270">
    <property type="match status" value="1"/>
</dbReference>
<feature type="transmembrane region" description="Helical" evidence="8">
    <location>
        <begin position="146"/>
        <end position="167"/>
    </location>
</feature>
<keyword evidence="11" id="KW-1185">Reference proteome</keyword>
<dbReference type="SMART" id="SM00267">
    <property type="entry name" value="GGDEF"/>
    <property type="match status" value="1"/>
</dbReference>
<dbReference type="Pfam" id="PF05231">
    <property type="entry name" value="MASE1"/>
    <property type="match status" value="1"/>
</dbReference>
<organism evidence="10 11">
    <name type="scientific">Acidicapsa dinghuensis</name>
    <dbReference type="NCBI Taxonomy" id="2218256"/>
    <lineage>
        <taxon>Bacteria</taxon>
        <taxon>Pseudomonadati</taxon>
        <taxon>Acidobacteriota</taxon>
        <taxon>Terriglobia</taxon>
        <taxon>Terriglobales</taxon>
        <taxon>Acidobacteriaceae</taxon>
        <taxon>Acidicapsa</taxon>
    </lineage>
</organism>
<dbReference type="PANTHER" id="PTHR45138">
    <property type="entry name" value="REGULATORY COMPONENTS OF SENSORY TRANSDUCTION SYSTEM"/>
    <property type="match status" value="1"/>
</dbReference>
<keyword evidence="4 8" id="KW-0812">Transmembrane</keyword>
<evidence type="ECO:0000256" key="5">
    <source>
        <dbReference type="ARBA" id="ARBA00022989"/>
    </source>
</evidence>
<dbReference type="PROSITE" id="PS50887">
    <property type="entry name" value="GGDEF"/>
    <property type="match status" value="1"/>
</dbReference>
<evidence type="ECO:0000313" key="11">
    <source>
        <dbReference type="Proteomes" id="UP001596091"/>
    </source>
</evidence>
<feature type="domain" description="GGDEF" evidence="9">
    <location>
        <begin position="362"/>
        <end position="498"/>
    </location>
</feature>
<dbReference type="InterPro" id="IPR007895">
    <property type="entry name" value="MASE1"/>
</dbReference>
<comment type="subcellular location">
    <subcellularLocation>
        <location evidence="1">Cell membrane</location>
        <topology evidence="1">Multi-pass membrane protein</topology>
    </subcellularLocation>
</comment>
<sequence length="505" mass="55476">MNKLQTSPDSQDPDSTEPSILSTAVSFLFPDNFWNYSSILFLCFLACWGGIALGQTPAEADILWPANGLLLGFLLQLPRRYWFSYLVSSVLANIAAHGFFPFSLRMSLIFSIANTVEILFAAYFLARENSERLDLTTVSDLRRFAVFGVILAPLASTLTVATLDILFSYPRDLRALSNWCFGEMLGIAIMTPLVLAMDKHEIAILFHKGKRGETVAILASFTALSVAIFAQSGFPIVFVLLPALLLAIFRLGCSGSAIGVSLMAVPAAYFTSRQSGPFAPVHPSQLNYSIFYLQSFIGISLIMVYAVSAALADRDRIHQELTEAYREADAIAALDHLTNLANRRSFDEHLAREWKRATRERVSLSVVLIDVDHFKLYNDRYGHLAGDDCLREVGTILAAAPLRNTDLAARFGGEEFAILLPRADSEGAVLIAERIRLAISDKHIPHISHPAGIVTVSAGVATIRPTADVDPSLLIHHADEALYYAKKNGRNQVQSRNSLPLGLSF</sequence>
<dbReference type="PANTHER" id="PTHR45138:SF9">
    <property type="entry name" value="DIGUANYLATE CYCLASE DGCM-RELATED"/>
    <property type="match status" value="1"/>
</dbReference>
<feature type="transmembrane region" description="Helical" evidence="8">
    <location>
        <begin position="179"/>
        <end position="197"/>
    </location>
</feature>
<evidence type="ECO:0000256" key="4">
    <source>
        <dbReference type="ARBA" id="ARBA00022692"/>
    </source>
</evidence>
<feature type="transmembrane region" description="Helical" evidence="8">
    <location>
        <begin position="290"/>
        <end position="312"/>
    </location>
</feature>
<feature type="transmembrane region" description="Helical" evidence="8">
    <location>
        <begin position="217"/>
        <end position="241"/>
    </location>
</feature>
<feature type="transmembrane region" description="Helical" evidence="8">
    <location>
        <begin position="82"/>
        <end position="100"/>
    </location>
</feature>
<protein>
    <recommendedName>
        <fullName evidence="2">diguanylate cyclase</fullName>
        <ecNumber evidence="2">2.7.7.65</ecNumber>
    </recommendedName>
</protein>
<keyword evidence="10" id="KW-0808">Transferase</keyword>
<evidence type="ECO:0000256" key="1">
    <source>
        <dbReference type="ARBA" id="ARBA00004651"/>
    </source>
</evidence>
<feature type="transmembrane region" description="Helical" evidence="8">
    <location>
        <begin position="107"/>
        <end position="126"/>
    </location>
</feature>
<dbReference type="InterPro" id="IPR050469">
    <property type="entry name" value="Diguanylate_Cyclase"/>
</dbReference>
<evidence type="ECO:0000313" key="10">
    <source>
        <dbReference type="EMBL" id="MFC5863980.1"/>
    </source>
</evidence>
<keyword evidence="3" id="KW-1003">Cell membrane</keyword>
<dbReference type="Proteomes" id="UP001596091">
    <property type="component" value="Unassembled WGS sequence"/>
</dbReference>
<dbReference type="EC" id="2.7.7.65" evidence="2"/>
<evidence type="ECO:0000256" key="2">
    <source>
        <dbReference type="ARBA" id="ARBA00012528"/>
    </source>
</evidence>
<dbReference type="RefSeq" id="WP_263341140.1">
    <property type="nucleotide sequence ID" value="NZ_JAGSYH010000006.1"/>
</dbReference>
<dbReference type="Pfam" id="PF00990">
    <property type="entry name" value="GGDEF"/>
    <property type="match status" value="1"/>
</dbReference>
<evidence type="ECO:0000256" key="7">
    <source>
        <dbReference type="ARBA" id="ARBA00034247"/>
    </source>
</evidence>
<dbReference type="EMBL" id="JBHSPH010000008">
    <property type="protein sequence ID" value="MFC5863980.1"/>
    <property type="molecule type" value="Genomic_DNA"/>
</dbReference>
<dbReference type="GO" id="GO:0052621">
    <property type="term" value="F:diguanylate cyclase activity"/>
    <property type="evidence" value="ECO:0007669"/>
    <property type="project" value="UniProtKB-EC"/>
</dbReference>
<dbReference type="CDD" id="cd01949">
    <property type="entry name" value="GGDEF"/>
    <property type="match status" value="1"/>
</dbReference>
<reference evidence="11" key="1">
    <citation type="journal article" date="2019" name="Int. J. Syst. Evol. Microbiol.">
        <title>The Global Catalogue of Microorganisms (GCM) 10K type strain sequencing project: providing services to taxonomists for standard genome sequencing and annotation.</title>
        <authorList>
            <consortium name="The Broad Institute Genomics Platform"/>
            <consortium name="The Broad Institute Genome Sequencing Center for Infectious Disease"/>
            <person name="Wu L."/>
            <person name="Ma J."/>
        </authorList>
    </citation>
    <scope>NUCLEOTIDE SEQUENCE [LARGE SCALE GENOMIC DNA]</scope>
    <source>
        <strain evidence="11">JCM 4087</strain>
    </source>
</reference>
<keyword evidence="10" id="KW-0548">Nucleotidyltransferase</keyword>
<comment type="caution">
    <text evidence="10">The sequence shown here is derived from an EMBL/GenBank/DDBJ whole genome shotgun (WGS) entry which is preliminary data.</text>
</comment>
<proteinExistence type="predicted"/>
<evidence type="ECO:0000256" key="6">
    <source>
        <dbReference type="ARBA" id="ARBA00023136"/>
    </source>
</evidence>
<evidence type="ECO:0000259" key="9">
    <source>
        <dbReference type="PROSITE" id="PS50887"/>
    </source>
</evidence>
<dbReference type="NCBIfam" id="TIGR00254">
    <property type="entry name" value="GGDEF"/>
    <property type="match status" value="1"/>
</dbReference>
<comment type="catalytic activity">
    <reaction evidence="7">
        <text>2 GTP = 3',3'-c-di-GMP + 2 diphosphate</text>
        <dbReference type="Rhea" id="RHEA:24898"/>
        <dbReference type="ChEBI" id="CHEBI:33019"/>
        <dbReference type="ChEBI" id="CHEBI:37565"/>
        <dbReference type="ChEBI" id="CHEBI:58805"/>
        <dbReference type="EC" id="2.7.7.65"/>
    </reaction>
</comment>
<dbReference type="InterPro" id="IPR029787">
    <property type="entry name" value="Nucleotide_cyclase"/>
</dbReference>
<dbReference type="InterPro" id="IPR043128">
    <property type="entry name" value="Rev_trsase/Diguanyl_cyclase"/>
</dbReference>
<dbReference type="InterPro" id="IPR000160">
    <property type="entry name" value="GGDEF_dom"/>
</dbReference>
<feature type="transmembrane region" description="Helical" evidence="8">
    <location>
        <begin position="248"/>
        <end position="270"/>
    </location>
</feature>
<evidence type="ECO:0000256" key="8">
    <source>
        <dbReference type="SAM" id="Phobius"/>
    </source>
</evidence>
<accession>A0ABW1EL46</accession>
<name>A0ABW1EL46_9BACT</name>
<dbReference type="SUPFAM" id="SSF55073">
    <property type="entry name" value="Nucleotide cyclase"/>
    <property type="match status" value="1"/>
</dbReference>
<evidence type="ECO:0000256" key="3">
    <source>
        <dbReference type="ARBA" id="ARBA00022475"/>
    </source>
</evidence>
<keyword evidence="6 8" id="KW-0472">Membrane</keyword>